<accession>A0A3E0I944</accession>
<protein>
    <recommendedName>
        <fullName evidence="3">Diacylglycerol kinase-like protein</fullName>
    </recommendedName>
</protein>
<dbReference type="OrthoDB" id="5189801at2"/>
<sequence length="227" mass="24012">MGALVLACGKDAGHAQSPALADRDDVEVYHAPARPGKDEVDHLVKGLDGRRLVVIGTDADLAAVTLRLLRTDALRDVTVGFVPTEADSTVASLWDLPLDAGRAVDIALTGDPDPVPLIRDDSGGVLVGRGVIGPVRGMAYCDEAVVLRGQASRITVSPDPDRGAGLLVQVTKRTLVVKRTSATTGRACQIGCVPAIVHLDGVPHPRPVSKWTWYRNTDDLRLARGLL</sequence>
<dbReference type="AlphaFoldDB" id="A0A3E0I944"/>
<keyword evidence="2" id="KW-1185">Reference proteome</keyword>
<evidence type="ECO:0000313" key="2">
    <source>
        <dbReference type="Proteomes" id="UP000256269"/>
    </source>
</evidence>
<gene>
    <name evidence="1" type="ORF">BCF44_10172</name>
</gene>
<evidence type="ECO:0000313" key="1">
    <source>
        <dbReference type="EMBL" id="REH55056.1"/>
    </source>
</evidence>
<name>A0A3E0I944_9PSEU</name>
<proteinExistence type="predicted"/>
<organism evidence="1 2">
    <name type="scientific">Kutzneria buriramensis</name>
    <dbReference type="NCBI Taxonomy" id="1045776"/>
    <lineage>
        <taxon>Bacteria</taxon>
        <taxon>Bacillati</taxon>
        <taxon>Actinomycetota</taxon>
        <taxon>Actinomycetes</taxon>
        <taxon>Pseudonocardiales</taxon>
        <taxon>Pseudonocardiaceae</taxon>
        <taxon>Kutzneria</taxon>
    </lineage>
</organism>
<dbReference type="EMBL" id="QUNO01000001">
    <property type="protein sequence ID" value="REH55056.1"/>
    <property type="molecule type" value="Genomic_DNA"/>
</dbReference>
<reference evidence="1 2" key="1">
    <citation type="submission" date="2018-08" db="EMBL/GenBank/DDBJ databases">
        <title>Genomic Encyclopedia of Archaeal and Bacterial Type Strains, Phase II (KMG-II): from individual species to whole genera.</title>
        <authorList>
            <person name="Goeker M."/>
        </authorList>
    </citation>
    <scope>NUCLEOTIDE SEQUENCE [LARGE SCALE GENOMIC DNA]</scope>
    <source>
        <strain evidence="1 2">DSM 45791</strain>
    </source>
</reference>
<dbReference type="RefSeq" id="WP_116172044.1">
    <property type="nucleotide sequence ID" value="NZ_CP144375.1"/>
</dbReference>
<comment type="caution">
    <text evidence="1">The sequence shown here is derived from an EMBL/GenBank/DDBJ whole genome shotgun (WGS) entry which is preliminary data.</text>
</comment>
<evidence type="ECO:0008006" key="3">
    <source>
        <dbReference type="Google" id="ProtNLM"/>
    </source>
</evidence>
<dbReference type="Proteomes" id="UP000256269">
    <property type="component" value="Unassembled WGS sequence"/>
</dbReference>